<evidence type="ECO:0000313" key="1">
    <source>
        <dbReference type="EMBL" id="CAG2238907.1"/>
    </source>
</evidence>
<accession>A0A8S3TZ48</accession>
<comment type="caution">
    <text evidence="1">The sequence shown here is derived from an EMBL/GenBank/DDBJ whole genome shotgun (WGS) entry which is preliminary data.</text>
</comment>
<sequence length="191" mass="20841">MNGRQFNDHLSSNCHVIFVGLICLSCDRANITDCLGQKVSCDTDEKCFLDKVIVPDLSTVFSAGCRSKQVCYIIDSAVGKRDAVACYQCCNSPPNSEHVPCNGYLCNQAPRVGGVSCGVCDRVSDPKECAVEQQCQPNEVCDRHLKEYKNLHTVAVGKRADHGDLVLCMACCDGTGCNKDYCQNVVKRKCS</sequence>
<dbReference type="Proteomes" id="UP000683360">
    <property type="component" value="Unassembled WGS sequence"/>
</dbReference>
<evidence type="ECO:0000313" key="2">
    <source>
        <dbReference type="Proteomes" id="UP000683360"/>
    </source>
</evidence>
<name>A0A8S3TZ48_MYTED</name>
<reference evidence="1" key="1">
    <citation type="submission" date="2021-03" db="EMBL/GenBank/DDBJ databases">
        <authorList>
            <person name="Bekaert M."/>
        </authorList>
    </citation>
    <scope>NUCLEOTIDE SEQUENCE</scope>
</reference>
<dbReference type="EMBL" id="CAJPWZ010002497">
    <property type="protein sequence ID" value="CAG2238907.1"/>
    <property type="molecule type" value="Genomic_DNA"/>
</dbReference>
<protein>
    <submittedName>
        <fullName evidence="1">Uncharacterized protein</fullName>
    </submittedName>
</protein>
<organism evidence="1 2">
    <name type="scientific">Mytilus edulis</name>
    <name type="common">Blue mussel</name>
    <dbReference type="NCBI Taxonomy" id="6550"/>
    <lineage>
        <taxon>Eukaryota</taxon>
        <taxon>Metazoa</taxon>
        <taxon>Spiralia</taxon>
        <taxon>Lophotrochozoa</taxon>
        <taxon>Mollusca</taxon>
        <taxon>Bivalvia</taxon>
        <taxon>Autobranchia</taxon>
        <taxon>Pteriomorphia</taxon>
        <taxon>Mytilida</taxon>
        <taxon>Mytiloidea</taxon>
        <taxon>Mytilidae</taxon>
        <taxon>Mytilinae</taxon>
        <taxon>Mytilus</taxon>
    </lineage>
</organism>
<proteinExistence type="predicted"/>
<gene>
    <name evidence="1" type="ORF">MEDL_51309</name>
</gene>
<dbReference type="OrthoDB" id="6050511at2759"/>
<keyword evidence="2" id="KW-1185">Reference proteome</keyword>
<dbReference type="AlphaFoldDB" id="A0A8S3TZ48"/>